<organism evidence="2 3">
    <name type="scientific">Dendrobium thyrsiflorum</name>
    <name type="common">Pinecone-like raceme dendrobium</name>
    <name type="synonym">Orchid</name>
    <dbReference type="NCBI Taxonomy" id="117978"/>
    <lineage>
        <taxon>Eukaryota</taxon>
        <taxon>Viridiplantae</taxon>
        <taxon>Streptophyta</taxon>
        <taxon>Embryophyta</taxon>
        <taxon>Tracheophyta</taxon>
        <taxon>Spermatophyta</taxon>
        <taxon>Magnoliopsida</taxon>
        <taxon>Liliopsida</taxon>
        <taxon>Asparagales</taxon>
        <taxon>Orchidaceae</taxon>
        <taxon>Epidendroideae</taxon>
        <taxon>Malaxideae</taxon>
        <taxon>Dendrobiinae</taxon>
        <taxon>Dendrobium</taxon>
    </lineage>
</organism>
<dbReference type="Proteomes" id="UP001552299">
    <property type="component" value="Unassembled WGS sequence"/>
</dbReference>
<accession>A0ABD0VEX9</accession>
<evidence type="ECO:0000313" key="2">
    <source>
        <dbReference type="EMBL" id="KAL0923702.1"/>
    </source>
</evidence>
<keyword evidence="3" id="KW-1185">Reference proteome</keyword>
<feature type="compositionally biased region" description="Basic residues" evidence="1">
    <location>
        <begin position="119"/>
        <end position="132"/>
    </location>
</feature>
<feature type="region of interest" description="Disordered" evidence="1">
    <location>
        <begin position="82"/>
        <end position="149"/>
    </location>
</feature>
<name>A0ABD0VEX9_DENTH</name>
<protein>
    <submittedName>
        <fullName evidence="2">Uncharacterized protein</fullName>
    </submittedName>
</protein>
<dbReference type="AlphaFoldDB" id="A0ABD0VEX9"/>
<evidence type="ECO:0000313" key="3">
    <source>
        <dbReference type="Proteomes" id="UP001552299"/>
    </source>
</evidence>
<comment type="caution">
    <text evidence="2">The sequence shown here is derived from an EMBL/GenBank/DDBJ whole genome shotgun (WGS) entry which is preliminary data.</text>
</comment>
<proteinExistence type="predicted"/>
<dbReference type="EMBL" id="JANQDX010000006">
    <property type="protein sequence ID" value="KAL0923702.1"/>
    <property type="molecule type" value="Genomic_DNA"/>
</dbReference>
<reference evidence="2 3" key="1">
    <citation type="journal article" date="2024" name="Plant Biotechnol. J.">
        <title>Dendrobium thyrsiflorum genome and its molecular insights into genes involved in important horticultural traits.</title>
        <authorList>
            <person name="Chen B."/>
            <person name="Wang J.Y."/>
            <person name="Zheng P.J."/>
            <person name="Li K.L."/>
            <person name="Liang Y.M."/>
            <person name="Chen X.F."/>
            <person name="Zhang C."/>
            <person name="Zhao X."/>
            <person name="He X."/>
            <person name="Zhang G.Q."/>
            <person name="Liu Z.J."/>
            <person name="Xu Q."/>
        </authorList>
    </citation>
    <scope>NUCLEOTIDE SEQUENCE [LARGE SCALE GENOMIC DNA]</scope>
    <source>
        <strain evidence="2">GZMU011</strain>
    </source>
</reference>
<gene>
    <name evidence="2" type="ORF">M5K25_007769</name>
</gene>
<feature type="compositionally biased region" description="Polar residues" evidence="1">
    <location>
        <begin position="82"/>
        <end position="95"/>
    </location>
</feature>
<evidence type="ECO:0000256" key="1">
    <source>
        <dbReference type="SAM" id="MobiDB-lite"/>
    </source>
</evidence>
<sequence length="289" mass="32275">MPPPAVATAAGSAGWAAYAILGPIFRPNKPNRTFLGSPGPFFNVPDSISTLLKSFETPIHKIEFQITRKILQIKLSVSKIQTQQHQIRLNPSPNESKSRTRSAVGRFKPQFELPNGTQVRRRKREEKKKKKRREEGKEGRNSSSTTAGFRSDAGILSEFQITPEFCPTSKKGRNSAQLLRDTRILSNSQVTPEFSPTPKDLISAVHSNHSKNTLDLSLIYEPCHSQKSINRALILLEKGPNDAGILSEFQITPEFCPTFKKGRNSAQLLRDTRILSNSQVMPEFSPTPK</sequence>